<feature type="transmembrane region" description="Helical" evidence="8">
    <location>
        <begin position="37"/>
        <end position="62"/>
    </location>
</feature>
<accession>A0ABV2S3W4</accession>
<gene>
    <name evidence="9" type="ORF">ABIF63_007250</name>
</gene>
<feature type="transmembrane region" description="Helical" evidence="8">
    <location>
        <begin position="357"/>
        <end position="376"/>
    </location>
</feature>
<comment type="caution">
    <text evidence="9">The sequence shown here is derived from an EMBL/GenBank/DDBJ whole genome shotgun (WGS) entry which is preliminary data.</text>
</comment>
<evidence type="ECO:0000256" key="1">
    <source>
        <dbReference type="ARBA" id="ARBA00004651"/>
    </source>
</evidence>
<evidence type="ECO:0000256" key="3">
    <source>
        <dbReference type="ARBA" id="ARBA00022475"/>
    </source>
</evidence>
<feature type="transmembrane region" description="Helical" evidence="8">
    <location>
        <begin position="74"/>
        <end position="94"/>
    </location>
</feature>
<feature type="transmembrane region" description="Helical" evidence="8">
    <location>
        <begin position="136"/>
        <end position="159"/>
    </location>
</feature>
<comment type="subcellular location">
    <subcellularLocation>
        <location evidence="1">Cell membrane</location>
        <topology evidence="1">Multi-pass membrane protein</topology>
    </subcellularLocation>
</comment>
<keyword evidence="3" id="KW-1003">Cell membrane</keyword>
<evidence type="ECO:0000256" key="7">
    <source>
        <dbReference type="SAM" id="MobiDB-lite"/>
    </source>
</evidence>
<evidence type="ECO:0000256" key="8">
    <source>
        <dbReference type="SAM" id="Phobius"/>
    </source>
</evidence>
<keyword evidence="6 8" id="KW-0472">Membrane</keyword>
<dbReference type="Proteomes" id="UP001549291">
    <property type="component" value="Unassembled WGS sequence"/>
</dbReference>
<keyword evidence="4 8" id="KW-0812">Transmembrane</keyword>
<dbReference type="Pfam" id="PF13440">
    <property type="entry name" value="Polysacc_synt_3"/>
    <property type="match status" value="1"/>
</dbReference>
<feature type="transmembrane region" description="Helical" evidence="8">
    <location>
        <begin position="416"/>
        <end position="440"/>
    </location>
</feature>
<feature type="transmembrane region" description="Helical" evidence="8">
    <location>
        <begin position="198"/>
        <end position="217"/>
    </location>
</feature>
<evidence type="ECO:0000256" key="6">
    <source>
        <dbReference type="ARBA" id="ARBA00023136"/>
    </source>
</evidence>
<evidence type="ECO:0000313" key="10">
    <source>
        <dbReference type="Proteomes" id="UP001549291"/>
    </source>
</evidence>
<feature type="transmembrane region" description="Helical" evidence="8">
    <location>
        <begin position="279"/>
        <end position="300"/>
    </location>
</feature>
<dbReference type="PANTHER" id="PTHR30250">
    <property type="entry name" value="PST FAMILY PREDICTED COLANIC ACID TRANSPORTER"/>
    <property type="match status" value="1"/>
</dbReference>
<comment type="similarity">
    <text evidence="2">Belongs to the polysaccharide synthase family.</text>
</comment>
<organism evidence="9 10">
    <name type="scientific">Bradyrhizobium japonicum</name>
    <dbReference type="NCBI Taxonomy" id="375"/>
    <lineage>
        <taxon>Bacteria</taxon>
        <taxon>Pseudomonadati</taxon>
        <taxon>Pseudomonadota</taxon>
        <taxon>Alphaproteobacteria</taxon>
        <taxon>Hyphomicrobiales</taxon>
        <taxon>Nitrobacteraceae</taxon>
        <taxon>Bradyrhizobium</taxon>
    </lineage>
</organism>
<evidence type="ECO:0000313" key="9">
    <source>
        <dbReference type="EMBL" id="MET4723144.1"/>
    </source>
</evidence>
<evidence type="ECO:0000256" key="2">
    <source>
        <dbReference type="ARBA" id="ARBA00007430"/>
    </source>
</evidence>
<keyword evidence="10" id="KW-1185">Reference proteome</keyword>
<dbReference type="RefSeq" id="WP_244436703.1">
    <property type="nucleotide sequence ID" value="NZ_CP066351.1"/>
</dbReference>
<keyword evidence="5 8" id="KW-1133">Transmembrane helix</keyword>
<feature type="transmembrane region" description="Helical" evidence="8">
    <location>
        <begin position="252"/>
        <end position="273"/>
    </location>
</feature>
<evidence type="ECO:0000256" key="4">
    <source>
        <dbReference type="ARBA" id="ARBA00022692"/>
    </source>
</evidence>
<proteinExistence type="inferred from homology"/>
<reference evidence="9 10" key="1">
    <citation type="submission" date="2024-06" db="EMBL/GenBank/DDBJ databases">
        <title>Genomic Encyclopedia of Type Strains, Phase V (KMG-V): Genome sequencing to study the core and pangenomes of soil and plant-associated prokaryotes.</title>
        <authorList>
            <person name="Whitman W."/>
        </authorList>
    </citation>
    <scope>NUCLEOTIDE SEQUENCE [LARGE SCALE GENOMIC DNA]</scope>
    <source>
        <strain evidence="9 10">USDA 160</strain>
    </source>
</reference>
<protein>
    <submittedName>
        <fullName evidence="9">O-antigen/teichoic acid export membrane protein</fullName>
    </submittedName>
</protein>
<dbReference type="PANTHER" id="PTHR30250:SF10">
    <property type="entry name" value="LIPOPOLYSACCHARIDE BIOSYNTHESIS PROTEIN WZXC"/>
    <property type="match status" value="1"/>
</dbReference>
<feature type="transmembrane region" description="Helical" evidence="8">
    <location>
        <begin position="171"/>
        <end position="192"/>
    </location>
</feature>
<sequence>MNDASEECARDSLSMPTTDESAAEMKSRPTRQLMGRLVYAASGVSLLSIIGQLTVVASIPLLTRLYSPSDFGVFTIYLGIVNILAAAAALRLNVSLYVVGEQAYAAFKLVIVTIASTSMLTAGAGVLLASSAPERLLALVYLVPIGMATTGIVDALNCWSLSRGRLRDFAIGRLVAPVFMALSQVSFGLLQWGGDSMVLAHILSQLVLIGFLSIRVFTWNEVCRVTRVPWKDLMAVARGEYKFPLFDLPGTILNFGIINLPAILIGSLFGTSMAGHFGVAARLFSSPISLVALPLSNVFVSEATKGNERCKSEHSYKSGVFLVLLAGALITLPALAIGAAAPYFVGPLLGPDWISTGNLMTALALTGAAQALSTPVQEVPSLLRRQGLGLIIDSVRALLVFAPILLGVYGKWDPLHIIYAMSAGGAIGYLLRTAVSLLLLRGASNRNGVAAPKPVHHLGLIRTETGEVA</sequence>
<name>A0ABV2S3W4_BRAJP</name>
<dbReference type="InterPro" id="IPR050833">
    <property type="entry name" value="Poly_Biosynth_Transport"/>
</dbReference>
<evidence type="ECO:0000256" key="5">
    <source>
        <dbReference type="ARBA" id="ARBA00022989"/>
    </source>
</evidence>
<feature type="transmembrane region" description="Helical" evidence="8">
    <location>
        <begin position="388"/>
        <end position="410"/>
    </location>
</feature>
<dbReference type="EMBL" id="JBEPTQ010000002">
    <property type="protein sequence ID" value="MET4723144.1"/>
    <property type="molecule type" value="Genomic_DNA"/>
</dbReference>
<feature type="transmembrane region" description="Helical" evidence="8">
    <location>
        <begin position="320"/>
        <end position="345"/>
    </location>
</feature>
<feature type="region of interest" description="Disordered" evidence="7">
    <location>
        <begin position="1"/>
        <end position="26"/>
    </location>
</feature>
<feature type="transmembrane region" description="Helical" evidence="8">
    <location>
        <begin position="106"/>
        <end position="130"/>
    </location>
</feature>